<dbReference type="InterPro" id="IPR015886">
    <property type="entry name" value="H2TH_FPG"/>
</dbReference>
<dbReference type="GO" id="GO:0003684">
    <property type="term" value="F:damaged DNA binding"/>
    <property type="evidence" value="ECO:0007669"/>
    <property type="project" value="InterPro"/>
</dbReference>
<reference evidence="18" key="1">
    <citation type="submission" date="2021-01" db="EMBL/GenBank/DDBJ databases">
        <title>Whole genome shotgun sequence of Planobispora rosea NBRC 15558.</title>
        <authorList>
            <person name="Komaki H."/>
            <person name="Tamura T."/>
        </authorList>
    </citation>
    <scope>NUCLEOTIDE SEQUENCE</scope>
    <source>
        <strain evidence="18">NBRC 15558</strain>
    </source>
</reference>
<comment type="caution">
    <text evidence="18">The sequence shown here is derived from an EMBL/GenBank/DDBJ whole genome shotgun (WGS) entry which is preliminary data.</text>
</comment>
<feature type="region of interest" description="Disordered" evidence="15">
    <location>
        <begin position="189"/>
        <end position="225"/>
    </location>
</feature>
<dbReference type="Proteomes" id="UP000655044">
    <property type="component" value="Unassembled WGS sequence"/>
</dbReference>
<keyword evidence="3" id="KW-0479">Metal-binding</keyword>
<evidence type="ECO:0000256" key="14">
    <source>
        <dbReference type="PROSITE-ProRule" id="PRU00391"/>
    </source>
</evidence>
<sequence length="302" mass="32599">MPEGDVVHRTAERLGRALDGRPLTRSDFRVPRHATADLTGRIVLETVPRGKHLLTRVEGGLTVHTHLRMEGAWHISPAGRRVPQGDLVRLVLANAEWQAVGVRLGMVDLLRTGEEHRVVGHLGPDPLGPDWDAREVVRRLLEDPGRTIGEALLDQRNLAGIGTIYRAETLFLAGIWPWRPVEAVADAGDGVSTDADTGAGGDADAGRGDGTGGRSARRPAGGGRGAGGLVGLVELARELLEANKDRPENRTTTGDLRPGRGMWVYGRAGRACLRCGGRISRGEMGARTQERLIYWCPRCQSI</sequence>
<dbReference type="GO" id="GO:0140078">
    <property type="term" value="F:class I DNA-(apurinic or apyrimidinic site) endonuclease activity"/>
    <property type="evidence" value="ECO:0007669"/>
    <property type="project" value="UniProtKB-EC"/>
</dbReference>
<evidence type="ECO:0000313" key="19">
    <source>
        <dbReference type="Proteomes" id="UP000655044"/>
    </source>
</evidence>
<keyword evidence="9" id="KW-0234">DNA repair</keyword>
<dbReference type="PANTHER" id="PTHR42697">
    <property type="entry name" value="ENDONUCLEASE 8"/>
    <property type="match status" value="1"/>
</dbReference>
<organism evidence="18 19">
    <name type="scientific">Planobispora rosea</name>
    <dbReference type="NCBI Taxonomy" id="35762"/>
    <lineage>
        <taxon>Bacteria</taxon>
        <taxon>Bacillati</taxon>
        <taxon>Actinomycetota</taxon>
        <taxon>Actinomycetes</taxon>
        <taxon>Streptosporangiales</taxon>
        <taxon>Streptosporangiaceae</taxon>
        <taxon>Planobispora</taxon>
    </lineage>
</organism>
<keyword evidence="18" id="KW-0540">Nuclease</keyword>
<keyword evidence="4" id="KW-0227">DNA damage</keyword>
<evidence type="ECO:0000256" key="6">
    <source>
        <dbReference type="ARBA" id="ARBA00022801"/>
    </source>
</evidence>
<dbReference type="GO" id="GO:0000703">
    <property type="term" value="F:oxidized pyrimidine nucleobase lesion DNA N-glycosylase activity"/>
    <property type="evidence" value="ECO:0007669"/>
    <property type="project" value="TreeGrafter"/>
</dbReference>
<keyword evidence="6" id="KW-0378">Hydrolase</keyword>
<dbReference type="InterPro" id="IPR000214">
    <property type="entry name" value="Znf_DNA_glyclase/AP_lyase"/>
</dbReference>
<evidence type="ECO:0000256" key="1">
    <source>
        <dbReference type="ARBA" id="ARBA00009409"/>
    </source>
</evidence>
<dbReference type="EC" id="4.2.99.18" evidence="2"/>
<evidence type="ECO:0000256" key="8">
    <source>
        <dbReference type="ARBA" id="ARBA00023125"/>
    </source>
</evidence>
<dbReference type="AlphaFoldDB" id="A0A8J3S276"/>
<dbReference type="SUPFAM" id="SSF57716">
    <property type="entry name" value="Glucocorticoid receptor-like (DNA-binding domain)"/>
    <property type="match status" value="1"/>
</dbReference>
<evidence type="ECO:0000256" key="2">
    <source>
        <dbReference type="ARBA" id="ARBA00012720"/>
    </source>
</evidence>
<comment type="catalytic activity">
    <reaction evidence="13">
        <text>2'-deoxyribonucleotide-(2'-deoxyribose 5'-phosphate)-2'-deoxyribonucleotide-DNA = a 3'-end 2'-deoxyribonucleotide-(2,3-dehydro-2,3-deoxyribose 5'-phosphate)-DNA + a 5'-end 5'-phospho-2'-deoxyribonucleoside-DNA + H(+)</text>
        <dbReference type="Rhea" id="RHEA:66592"/>
        <dbReference type="Rhea" id="RHEA-COMP:13180"/>
        <dbReference type="Rhea" id="RHEA-COMP:16897"/>
        <dbReference type="Rhea" id="RHEA-COMP:17067"/>
        <dbReference type="ChEBI" id="CHEBI:15378"/>
        <dbReference type="ChEBI" id="CHEBI:136412"/>
        <dbReference type="ChEBI" id="CHEBI:157695"/>
        <dbReference type="ChEBI" id="CHEBI:167181"/>
        <dbReference type="EC" id="4.2.99.18"/>
    </reaction>
</comment>
<dbReference type="InterPro" id="IPR010979">
    <property type="entry name" value="Ribosomal_uS13-like_H2TH"/>
</dbReference>
<comment type="similarity">
    <text evidence="1">Belongs to the FPG family.</text>
</comment>
<evidence type="ECO:0000256" key="9">
    <source>
        <dbReference type="ARBA" id="ARBA00023204"/>
    </source>
</evidence>
<evidence type="ECO:0000256" key="12">
    <source>
        <dbReference type="ARBA" id="ARBA00023295"/>
    </source>
</evidence>
<keyword evidence="8" id="KW-0238">DNA-binding</keyword>
<keyword evidence="7" id="KW-0862">Zinc</keyword>
<name>A0A8J3S276_PLARO</name>
<protein>
    <recommendedName>
        <fullName evidence="2">DNA-(apurinic or apyrimidinic site) lyase</fullName>
        <ecNumber evidence="2">4.2.99.18</ecNumber>
    </recommendedName>
</protein>
<accession>A0A8J3S276</accession>
<proteinExistence type="inferred from homology"/>
<dbReference type="Gene3D" id="3.20.190.10">
    <property type="entry name" value="MutM-like, N-terminal"/>
    <property type="match status" value="1"/>
</dbReference>
<dbReference type="SUPFAM" id="SSF81624">
    <property type="entry name" value="N-terminal domain of MutM-like DNA repair proteins"/>
    <property type="match status" value="1"/>
</dbReference>
<evidence type="ECO:0000256" key="11">
    <source>
        <dbReference type="ARBA" id="ARBA00023268"/>
    </source>
</evidence>
<dbReference type="RefSeq" id="WP_229802827.1">
    <property type="nucleotide sequence ID" value="NZ_BMQP01000001.1"/>
</dbReference>
<evidence type="ECO:0000256" key="5">
    <source>
        <dbReference type="ARBA" id="ARBA00022771"/>
    </source>
</evidence>
<dbReference type="PROSITE" id="PS51068">
    <property type="entry name" value="FPG_CAT"/>
    <property type="match status" value="1"/>
</dbReference>
<dbReference type="InterPro" id="IPR012319">
    <property type="entry name" value="FPG_cat"/>
</dbReference>
<evidence type="ECO:0000259" key="17">
    <source>
        <dbReference type="PROSITE" id="PS51068"/>
    </source>
</evidence>
<dbReference type="SUPFAM" id="SSF46946">
    <property type="entry name" value="S13-like H2TH domain"/>
    <property type="match status" value="1"/>
</dbReference>
<evidence type="ECO:0000256" key="15">
    <source>
        <dbReference type="SAM" id="MobiDB-lite"/>
    </source>
</evidence>
<gene>
    <name evidence="18" type="primary">nei_1</name>
    <name evidence="18" type="ORF">Pro02_07110</name>
</gene>
<evidence type="ECO:0000256" key="7">
    <source>
        <dbReference type="ARBA" id="ARBA00022833"/>
    </source>
</evidence>
<feature type="domain" description="FPG-type" evidence="16">
    <location>
        <begin position="263"/>
        <end position="301"/>
    </location>
</feature>
<dbReference type="PROSITE" id="PS51066">
    <property type="entry name" value="ZF_FPG_2"/>
    <property type="match status" value="1"/>
</dbReference>
<evidence type="ECO:0000256" key="4">
    <source>
        <dbReference type="ARBA" id="ARBA00022763"/>
    </source>
</evidence>
<dbReference type="EMBL" id="BOOI01000006">
    <property type="protein sequence ID" value="GIH82303.1"/>
    <property type="molecule type" value="Genomic_DNA"/>
</dbReference>
<evidence type="ECO:0000256" key="10">
    <source>
        <dbReference type="ARBA" id="ARBA00023239"/>
    </source>
</evidence>
<evidence type="ECO:0000313" key="18">
    <source>
        <dbReference type="EMBL" id="GIH82303.1"/>
    </source>
</evidence>
<evidence type="ECO:0000259" key="16">
    <source>
        <dbReference type="PROSITE" id="PS51066"/>
    </source>
</evidence>
<keyword evidence="18" id="KW-0255">Endonuclease</keyword>
<dbReference type="InterPro" id="IPR015887">
    <property type="entry name" value="DNA_glyclase_Znf_dom_DNA_BS"/>
</dbReference>
<dbReference type="SMART" id="SM01232">
    <property type="entry name" value="H2TH"/>
    <property type="match status" value="1"/>
</dbReference>
<dbReference type="InterPro" id="IPR035937">
    <property type="entry name" value="FPG_N"/>
</dbReference>
<dbReference type="SMART" id="SM00898">
    <property type="entry name" value="Fapy_DNA_glyco"/>
    <property type="match status" value="1"/>
</dbReference>
<keyword evidence="19" id="KW-1185">Reference proteome</keyword>
<evidence type="ECO:0000256" key="3">
    <source>
        <dbReference type="ARBA" id="ARBA00022723"/>
    </source>
</evidence>
<keyword evidence="5 14" id="KW-0863">Zinc-finger</keyword>
<dbReference type="Pfam" id="PF06831">
    <property type="entry name" value="H2TH"/>
    <property type="match status" value="1"/>
</dbReference>
<dbReference type="PANTHER" id="PTHR42697:SF1">
    <property type="entry name" value="ENDONUCLEASE 8"/>
    <property type="match status" value="1"/>
</dbReference>
<feature type="domain" description="Formamidopyrimidine-DNA glycosylase catalytic" evidence="17">
    <location>
        <begin position="2"/>
        <end position="91"/>
    </location>
</feature>
<dbReference type="Gene3D" id="1.10.8.50">
    <property type="match status" value="2"/>
</dbReference>
<dbReference type="GO" id="GO:0008270">
    <property type="term" value="F:zinc ion binding"/>
    <property type="evidence" value="ECO:0007669"/>
    <property type="project" value="UniProtKB-KW"/>
</dbReference>
<dbReference type="InterPro" id="IPR044090">
    <property type="entry name" value="Nei2_N"/>
</dbReference>
<dbReference type="PROSITE" id="PS01242">
    <property type="entry name" value="ZF_FPG_1"/>
    <property type="match status" value="1"/>
</dbReference>
<keyword evidence="10" id="KW-0456">Lyase</keyword>
<keyword evidence="12" id="KW-0326">Glycosidase</keyword>
<keyword evidence="11" id="KW-0511">Multifunctional enzyme</keyword>
<evidence type="ECO:0000256" key="13">
    <source>
        <dbReference type="ARBA" id="ARBA00044632"/>
    </source>
</evidence>
<dbReference type="Pfam" id="PF01149">
    <property type="entry name" value="Fapy_DNA_glyco"/>
    <property type="match status" value="1"/>
</dbReference>
<feature type="compositionally biased region" description="Gly residues" evidence="15">
    <location>
        <begin position="198"/>
        <end position="213"/>
    </location>
</feature>
<dbReference type="GO" id="GO:0006284">
    <property type="term" value="P:base-excision repair"/>
    <property type="evidence" value="ECO:0007669"/>
    <property type="project" value="InterPro"/>
</dbReference>
<dbReference type="CDD" id="cd08971">
    <property type="entry name" value="AcNei2_N"/>
    <property type="match status" value="1"/>
</dbReference>